<keyword evidence="7" id="KW-1185">Reference proteome</keyword>
<organism evidence="5 6">
    <name type="scientific">Parabacteroides acidifaciens</name>
    <dbReference type="NCBI Taxonomy" id="2290935"/>
    <lineage>
        <taxon>Bacteria</taxon>
        <taxon>Pseudomonadati</taxon>
        <taxon>Bacteroidota</taxon>
        <taxon>Bacteroidia</taxon>
        <taxon>Bacteroidales</taxon>
        <taxon>Tannerellaceae</taxon>
        <taxon>Parabacteroides</taxon>
    </lineage>
</organism>
<evidence type="ECO:0000313" key="7">
    <source>
        <dbReference type="Proteomes" id="UP000629596"/>
    </source>
</evidence>
<feature type="chain" id="PRO_5017542000" evidence="1">
    <location>
        <begin position="22"/>
        <end position="233"/>
    </location>
</feature>
<protein>
    <submittedName>
        <fullName evidence="4">NigD-like N-terminal domain-containing protein</fullName>
    </submittedName>
</protein>
<evidence type="ECO:0000259" key="3">
    <source>
        <dbReference type="Pfam" id="PF17415"/>
    </source>
</evidence>
<dbReference type="RefSeq" id="WP_115500785.1">
    <property type="nucleotide sequence ID" value="NZ_QREV01000052.1"/>
</dbReference>
<keyword evidence="1" id="KW-0732">Signal</keyword>
<proteinExistence type="predicted"/>
<sequence>MKTLKTFMLLFGILLGSTTFYSCLDTDDSYSEFWKDKKQAIVTVKPLTDNTYYMQLNDSITLFPTNSYVPENLKEIRAYVILRESDKVVSDYDKAVEVIRMDTLLTKEIAPDLGAENDSYYGTDMLALSGASNWFPGGAWIEDGYVTFDFLVNKGEKHFLNLVQTNSADPYELEFRHRAENGDYTYQPLPGLVSFKLDKLPSTEGKTVKLKIKYKSFAINDYRTIELDYKSKE</sequence>
<evidence type="ECO:0000313" key="6">
    <source>
        <dbReference type="Proteomes" id="UP000256321"/>
    </source>
</evidence>
<dbReference type="Gene3D" id="2.60.40.2370">
    <property type="entry name" value="NigD-like, C-terminal beta sandwich domain"/>
    <property type="match status" value="1"/>
</dbReference>
<name>A0A3D8HAN6_9BACT</name>
<dbReference type="EMBL" id="QREV01000052">
    <property type="protein sequence ID" value="RDU47998.1"/>
    <property type="molecule type" value="Genomic_DNA"/>
</dbReference>
<gene>
    <name evidence="5" type="ORF">DWU89_16770</name>
    <name evidence="4" type="ORF">H8784_16370</name>
</gene>
<comment type="caution">
    <text evidence="5">The sequence shown here is derived from an EMBL/GenBank/DDBJ whole genome shotgun (WGS) entry which is preliminary data.</text>
</comment>
<dbReference type="Proteomes" id="UP000629596">
    <property type="component" value="Unassembled WGS sequence"/>
</dbReference>
<dbReference type="EMBL" id="JACRTI010000052">
    <property type="protein sequence ID" value="MBC8603289.1"/>
    <property type="molecule type" value="Genomic_DNA"/>
</dbReference>
<dbReference type="InterPro" id="IPR038179">
    <property type="entry name" value="NigD-like_N_sf"/>
</dbReference>
<dbReference type="InterPro" id="IPR035376">
    <property type="entry name" value="NigD_C"/>
</dbReference>
<dbReference type="AlphaFoldDB" id="A0A3D8HAN6"/>
<reference evidence="5 6" key="1">
    <citation type="submission" date="2018-07" db="EMBL/GenBank/DDBJ databases">
        <title>Parabacteroides acidifaciens nov. sp., isolated from human feces.</title>
        <authorList>
            <person name="Wang Y.J."/>
        </authorList>
    </citation>
    <scope>NUCLEOTIDE SEQUENCE [LARGE SCALE GENOMIC DNA]</scope>
    <source>
        <strain evidence="5 6">426-9</strain>
    </source>
</reference>
<feature type="domain" description="NigD-like C-terminal" evidence="3">
    <location>
        <begin position="109"/>
        <end position="228"/>
    </location>
</feature>
<evidence type="ECO:0000313" key="5">
    <source>
        <dbReference type="EMBL" id="RDU47998.1"/>
    </source>
</evidence>
<feature type="domain" description="NigD-like N-terminal OB" evidence="2">
    <location>
        <begin position="41"/>
        <end position="102"/>
    </location>
</feature>
<accession>A0A3D8HAN6</accession>
<reference evidence="4 7" key="2">
    <citation type="submission" date="2020-08" db="EMBL/GenBank/DDBJ databases">
        <title>Genome public.</title>
        <authorList>
            <person name="Liu C."/>
            <person name="Sun Q."/>
        </authorList>
    </citation>
    <scope>NUCLEOTIDE SEQUENCE [LARGE SCALE GENOMIC DNA]</scope>
    <source>
        <strain evidence="4 7">426_9</strain>
    </source>
</reference>
<evidence type="ECO:0000256" key="1">
    <source>
        <dbReference type="SAM" id="SignalP"/>
    </source>
</evidence>
<dbReference type="Pfam" id="PF12667">
    <property type="entry name" value="NigD_N"/>
    <property type="match status" value="1"/>
</dbReference>
<dbReference type="InterPro" id="IPR024299">
    <property type="entry name" value="NigD-like_OB_dom"/>
</dbReference>
<dbReference type="PROSITE" id="PS51257">
    <property type="entry name" value="PROKAR_LIPOPROTEIN"/>
    <property type="match status" value="1"/>
</dbReference>
<evidence type="ECO:0000259" key="2">
    <source>
        <dbReference type="Pfam" id="PF12667"/>
    </source>
</evidence>
<dbReference type="Gene3D" id="2.40.50.500">
    <property type="entry name" value="NigD-like N-terminal OB domain"/>
    <property type="match status" value="1"/>
</dbReference>
<dbReference type="Pfam" id="PF17415">
    <property type="entry name" value="NigD_C"/>
    <property type="match status" value="1"/>
</dbReference>
<evidence type="ECO:0000313" key="4">
    <source>
        <dbReference type="EMBL" id="MBC8603289.1"/>
    </source>
</evidence>
<dbReference type="InterPro" id="IPR038143">
    <property type="entry name" value="NigD-like_C_dom_sf"/>
</dbReference>
<feature type="signal peptide" evidence="1">
    <location>
        <begin position="1"/>
        <end position="21"/>
    </location>
</feature>
<dbReference type="Proteomes" id="UP000256321">
    <property type="component" value="Unassembled WGS sequence"/>
</dbReference>